<organism evidence="3 4">
    <name type="scientific">Neiella marina</name>
    <dbReference type="NCBI Taxonomy" id="508461"/>
    <lineage>
        <taxon>Bacteria</taxon>
        <taxon>Pseudomonadati</taxon>
        <taxon>Pseudomonadota</taxon>
        <taxon>Gammaproteobacteria</taxon>
        <taxon>Alteromonadales</taxon>
        <taxon>Echinimonadaceae</taxon>
        <taxon>Neiella</taxon>
    </lineage>
</organism>
<dbReference type="Proteomes" id="UP000619743">
    <property type="component" value="Unassembled WGS sequence"/>
</dbReference>
<evidence type="ECO:0000313" key="3">
    <source>
        <dbReference type="EMBL" id="GGA79777.1"/>
    </source>
</evidence>
<feature type="signal peptide" evidence="1">
    <location>
        <begin position="1"/>
        <end position="20"/>
    </location>
</feature>
<dbReference type="Gene3D" id="3.40.50.10610">
    <property type="entry name" value="ABC-type transport auxiliary lipoprotein component"/>
    <property type="match status" value="1"/>
</dbReference>
<feature type="chain" id="PRO_5035164984" description="ABC-type transport auxiliary lipoprotein component domain-containing protein" evidence="1">
    <location>
        <begin position="21"/>
        <end position="190"/>
    </location>
</feature>
<evidence type="ECO:0000313" key="4">
    <source>
        <dbReference type="Proteomes" id="UP000619743"/>
    </source>
</evidence>
<keyword evidence="4" id="KW-1185">Reference proteome</keyword>
<gene>
    <name evidence="3" type="ORF">GCM10011369_22180</name>
</gene>
<reference evidence="4" key="1">
    <citation type="journal article" date="2019" name="Int. J. Syst. Evol. Microbiol.">
        <title>The Global Catalogue of Microorganisms (GCM) 10K type strain sequencing project: providing services to taxonomists for standard genome sequencing and annotation.</title>
        <authorList>
            <consortium name="The Broad Institute Genomics Platform"/>
            <consortium name="The Broad Institute Genome Sequencing Center for Infectious Disease"/>
            <person name="Wu L."/>
            <person name="Ma J."/>
        </authorList>
    </citation>
    <scope>NUCLEOTIDE SEQUENCE [LARGE SCALE GENOMIC DNA]</scope>
    <source>
        <strain evidence="4">CGMCC 1.10130</strain>
    </source>
</reference>
<accession>A0A8J2U5M6</accession>
<sequence length="190" mass="20949">MNALKIYAAMLAATLVIGCASPPQQPNQYSLIASPVELNGVTNSSLSGLLEVRRVLVADYLNDPRIMAQVGDNQLISLPRQRWASPLAGELSALTVETFARALPDVKVLAGSSPEQETMVLEIEVNRFHLISDSQLRVAGRYQLKQPDGNYITGQFQREASFVANNYDDAVDQMRTIWIDEMTRIAGDLK</sequence>
<dbReference type="AlphaFoldDB" id="A0A8J2U5M6"/>
<dbReference type="PROSITE" id="PS51257">
    <property type="entry name" value="PROKAR_LIPOPROTEIN"/>
    <property type="match status" value="1"/>
</dbReference>
<name>A0A8J2U5M6_9GAMM</name>
<feature type="domain" description="ABC-type transport auxiliary lipoprotein component" evidence="2">
    <location>
        <begin position="29"/>
        <end position="186"/>
    </location>
</feature>
<dbReference type="Pfam" id="PF03886">
    <property type="entry name" value="ABC_trans_aux"/>
    <property type="match status" value="1"/>
</dbReference>
<dbReference type="InterPro" id="IPR005586">
    <property type="entry name" value="ABC_trans_aux"/>
</dbReference>
<proteinExistence type="predicted"/>
<comment type="caution">
    <text evidence="3">The sequence shown here is derived from an EMBL/GenBank/DDBJ whole genome shotgun (WGS) entry which is preliminary data.</text>
</comment>
<dbReference type="OrthoDB" id="5600407at2"/>
<evidence type="ECO:0000259" key="2">
    <source>
        <dbReference type="Pfam" id="PF03886"/>
    </source>
</evidence>
<dbReference type="RefSeq" id="WP_087505882.1">
    <property type="nucleotide sequence ID" value="NZ_BMDX01000010.1"/>
</dbReference>
<protein>
    <recommendedName>
        <fullName evidence="2">ABC-type transport auxiliary lipoprotein component domain-containing protein</fullName>
    </recommendedName>
</protein>
<keyword evidence="1" id="KW-0732">Signal</keyword>
<evidence type="ECO:0000256" key="1">
    <source>
        <dbReference type="SAM" id="SignalP"/>
    </source>
</evidence>
<dbReference type="EMBL" id="BMDX01000010">
    <property type="protein sequence ID" value="GGA79777.1"/>
    <property type="molecule type" value="Genomic_DNA"/>
</dbReference>
<dbReference type="SUPFAM" id="SSF159594">
    <property type="entry name" value="XCC0632-like"/>
    <property type="match status" value="1"/>
</dbReference>